<dbReference type="AlphaFoldDB" id="A0A183Q059"/>
<gene>
    <name evidence="1" type="ORF">SMTD_LOCUS19995</name>
</gene>
<accession>A0A183Q059</accession>
<protein>
    <submittedName>
        <fullName evidence="1">Uncharacterized protein</fullName>
    </submittedName>
</protein>
<name>A0A183Q059_9TREM</name>
<dbReference type="EMBL" id="UZAL01043448">
    <property type="protein sequence ID" value="VDP81331.1"/>
    <property type="molecule type" value="Genomic_DNA"/>
</dbReference>
<dbReference type="STRING" id="31246.A0A183Q059"/>
<evidence type="ECO:0000313" key="2">
    <source>
        <dbReference type="Proteomes" id="UP000269396"/>
    </source>
</evidence>
<evidence type="ECO:0000313" key="1">
    <source>
        <dbReference type="EMBL" id="VDP81331.1"/>
    </source>
</evidence>
<dbReference type="Proteomes" id="UP000269396">
    <property type="component" value="Unassembled WGS sequence"/>
</dbReference>
<organism evidence="1 2">
    <name type="scientific">Schistosoma mattheei</name>
    <dbReference type="NCBI Taxonomy" id="31246"/>
    <lineage>
        <taxon>Eukaryota</taxon>
        <taxon>Metazoa</taxon>
        <taxon>Spiralia</taxon>
        <taxon>Lophotrochozoa</taxon>
        <taxon>Platyhelminthes</taxon>
        <taxon>Trematoda</taxon>
        <taxon>Digenea</taxon>
        <taxon>Strigeidida</taxon>
        <taxon>Schistosomatoidea</taxon>
        <taxon>Schistosomatidae</taxon>
        <taxon>Schistosoma</taxon>
    </lineage>
</organism>
<sequence length="125" mass="14291">MNTRNVLASIHTISEAPINTFSDDPEVDRIVRRFILDSNDKLMEPLGLGEHRSEVVGNKNTCKKCDCSDREPIILRKLDVDCFSTKVSINSLFNAKKNIFVCLMFLVIYNKNVHLSCVGYTYLYL</sequence>
<keyword evidence="2" id="KW-1185">Reference proteome</keyword>
<reference evidence="1 2" key="1">
    <citation type="submission" date="2018-11" db="EMBL/GenBank/DDBJ databases">
        <authorList>
            <consortium name="Pathogen Informatics"/>
        </authorList>
    </citation>
    <scope>NUCLEOTIDE SEQUENCE [LARGE SCALE GENOMIC DNA]</scope>
    <source>
        <strain>Denwood</strain>
        <strain evidence="2">Zambia</strain>
    </source>
</reference>
<proteinExistence type="predicted"/>